<accession>A0A0C2XRX7</accession>
<dbReference type="PANTHER" id="PTHR17224:SF1">
    <property type="entry name" value="PEPTIDYL-TRNA HYDROLASE"/>
    <property type="match status" value="1"/>
</dbReference>
<organism evidence="6 7">
    <name type="scientific">Serendipita vermifera MAFF 305830</name>
    <dbReference type="NCBI Taxonomy" id="933852"/>
    <lineage>
        <taxon>Eukaryota</taxon>
        <taxon>Fungi</taxon>
        <taxon>Dikarya</taxon>
        <taxon>Basidiomycota</taxon>
        <taxon>Agaricomycotina</taxon>
        <taxon>Agaricomycetes</taxon>
        <taxon>Sebacinales</taxon>
        <taxon>Serendipitaceae</taxon>
        <taxon>Serendipita</taxon>
    </lineage>
</organism>
<dbReference type="STRING" id="933852.A0A0C2XRX7"/>
<sequence>MLIFGLGNLPYPKSRHSVGQLIIEGLAARFGTRLAYEPKLEAFHASVEGLEMPGSPNNKRLKISLAKSKNLMNISGPSVKRTYDSVLHHTQTFHPRNRRVIIIHDSIDQAPFKISPRFGGSARGHNGVRSVIASLGTQDFYRIRIGVGAPTQRGVLEQFVLGRLSPEELEYWQPGGEGIERVWEAVVKIIQDECVTFASSKKAF</sequence>
<evidence type="ECO:0000313" key="7">
    <source>
        <dbReference type="Proteomes" id="UP000054097"/>
    </source>
</evidence>
<gene>
    <name evidence="6" type="ORF">M408DRAFT_317912</name>
</gene>
<dbReference type="InterPro" id="IPR018171">
    <property type="entry name" value="Pept_tRNA_hydro_CS"/>
</dbReference>
<dbReference type="SUPFAM" id="SSF53178">
    <property type="entry name" value="Peptidyl-tRNA hydrolase-like"/>
    <property type="match status" value="1"/>
</dbReference>
<dbReference type="AlphaFoldDB" id="A0A0C2XRX7"/>
<keyword evidence="3" id="KW-0378">Hydrolase</keyword>
<evidence type="ECO:0000256" key="4">
    <source>
        <dbReference type="ARBA" id="ARBA00022884"/>
    </source>
</evidence>
<evidence type="ECO:0000313" key="6">
    <source>
        <dbReference type="EMBL" id="KIM31652.1"/>
    </source>
</evidence>
<keyword evidence="4" id="KW-0694">RNA-binding</keyword>
<dbReference type="GO" id="GO:0004045">
    <property type="term" value="F:peptidyl-tRNA hydrolase activity"/>
    <property type="evidence" value="ECO:0007669"/>
    <property type="project" value="UniProtKB-EC"/>
</dbReference>
<keyword evidence="2" id="KW-0820">tRNA-binding</keyword>
<keyword evidence="7" id="KW-1185">Reference proteome</keyword>
<protein>
    <recommendedName>
        <fullName evidence="1">peptidyl-tRNA hydrolase</fullName>
        <ecNumber evidence="1">3.1.1.29</ecNumber>
    </recommendedName>
</protein>
<dbReference type="InterPro" id="IPR036416">
    <property type="entry name" value="Pept_tRNA_hydro_sf"/>
</dbReference>
<dbReference type="EMBL" id="KN824281">
    <property type="protein sequence ID" value="KIM31652.1"/>
    <property type="molecule type" value="Genomic_DNA"/>
</dbReference>
<dbReference type="GO" id="GO:0000049">
    <property type="term" value="F:tRNA binding"/>
    <property type="evidence" value="ECO:0007669"/>
    <property type="project" value="UniProtKB-KW"/>
</dbReference>
<evidence type="ECO:0000256" key="1">
    <source>
        <dbReference type="ARBA" id="ARBA00013260"/>
    </source>
</evidence>
<dbReference type="PANTHER" id="PTHR17224">
    <property type="entry name" value="PEPTIDYL-TRNA HYDROLASE"/>
    <property type="match status" value="1"/>
</dbReference>
<dbReference type="OrthoDB" id="1711136at2759"/>
<reference evidence="6 7" key="1">
    <citation type="submission" date="2014-04" db="EMBL/GenBank/DDBJ databases">
        <authorList>
            <consortium name="DOE Joint Genome Institute"/>
            <person name="Kuo A."/>
            <person name="Zuccaro A."/>
            <person name="Kohler A."/>
            <person name="Nagy L.G."/>
            <person name="Floudas D."/>
            <person name="Copeland A."/>
            <person name="Barry K.W."/>
            <person name="Cichocki N."/>
            <person name="Veneault-Fourrey C."/>
            <person name="LaButti K."/>
            <person name="Lindquist E.A."/>
            <person name="Lipzen A."/>
            <person name="Lundell T."/>
            <person name="Morin E."/>
            <person name="Murat C."/>
            <person name="Sun H."/>
            <person name="Tunlid A."/>
            <person name="Henrissat B."/>
            <person name="Grigoriev I.V."/>
            <person name="Hibbett D.S."/>
            <person name="Martin F."/>
            <person name="Nordberg H.P."/>
            <person name="Cantor M.N."/>
            <person name="Hua S.X."/>
        </authorList>
    </citation>
    <scope>NUCLEOTIDE SEQUENCE [LARGE SCALE GENOMIC DNA]</scope>
    <source>
        <strain evidence="6 7">MAFF 305830</strain>
    </source>
</reference>
<dbReference type="Pfam" id="PF01195">
    <property type="entry name" value="Pept_tRNA_hydro"/>
    <property type="match status" value="1"/>
</dbReference>
<dbReference type="Gene3D" id="3.40.50.1470">
    <property type="entry name" value="Peptidyl-tRNA hydrolase"/>
    <property type="match status" value="1"/>
</dbReference>
<dbReference type="Proteomes" id="UP000054097">
    <property type="component" value="Unassembled WGS sequence"/>
</dbReference>
<dbReference type="PROSITE" id="PS01196">
    <property type="entry name" value="PEPT_TRNA_HYDROL_2"/>
    <property type="match status" value="1"/>
</dbReference>
<comment type="similarity">
    <text evidence="5">Belongs to the PTH family.</text>
</comment>
<name>A0A0C2XRX7_SERVB</name>
<evidence type="ECO:0000256" key="3">
    <source>
        <dbReference type="ARBA" id="ARBA00022801"/>
    </source>
</evidence>
<dbReference type="InterPro" id="IPR001328">
    <property type="entry name" value="Pept_tRNA_hydro"/>
</dbReference>
<dbReference type="HOGENOM" id="CLU_062456_2_3_1"/>
<dbReference type="EC" id="3.1.1.29" evidence="1"/>
<reference evidence="7" key="2">
    <citation type="submission" date="2015-01" db="EMBL/GenBank/DDBJ databases">
        <title>Evolutionary Origins and Diversification of the Mycorrhizal Mutualists.</title>
        <authorList>
            <consortium name="DOE Joint Genome Institute"/>
            <consortium name="Mycorrhizal Genomics Consortium"/>
            <person name="Kohler A."/>
            <person name="Kuo A."/>
            <person name="Nagy L.G."/>
            <person name="Floudas D."/>
            <person name="Copeland A."/>
            <person name="Barry K.W."/>
            <person name="Cichocki N."/>
            <person name="Veneault-Fourrey C."/>
            <person name="LaButti K."/>
            <person name="Lindquist E.A."/>
            <person name="Lipzen A."/>
            <person name="Lundell T."/>
            <person name="Morin E."/>
            <person name="Murat C."/>
            <person name="Riley R."/>
            <person name="Ohm R."/>
            <person name="Sun H."/>
            <person name="Tunlid A."/>
            <person name="Henrissat B."/>
            <person name="Grigoriev I.V."/>
            <person name="Hibbett D.S."/>
            <person name="Martin F."/>
        </authorList>
    </citation>
    <scope>NUCLEOTIDE SEQUENCE [LARGE SCALE GENOMIC DNA]</scope>
    <source>
        <strain evidence="7">MAFF 305830</strain>
    </source>
</reference>
<evidence type="ECO:0000256" key="2">
    <source>
        <dbReference type="ARBA" id="ARBA00022555"/>
    </source>
</evidence>
<proteinExistence type="inferred from homology"/>
<evidence type="ECO:0000256" key="5">
    <source>
        <dbReference type="ARBA" id="ARBA00038063"/>
    </source>
</evidence>
<dbReference type="NCBIfam" id="TIGR00447">
    <property type="entry name" value="pth"/>
    <property type="match status" value="1"/>
</dbReference>